<dbReference type="RefSeq" id="WP_039185722.1">
    <property type="nucleotide sequence ID" value="NZ_CAUFSP010000018.1"/>
</dbReference>
<proteinExistence type="predicted"/>
<dbReference type="GO" id="GO:0043709">
    <property type="term" value="P:cell adhesion involved in single-species biofilm formation"/>
    <property type="evidence" value="ECO:0007669"/>
    <property type="project" value="TreeGrafter"/>
</dbReference>
<dbReference type="AlphaFoldDB" id="A0A2A2MD94"/>
<dbReference type="EMBL" id="NQMS01000003">
    <property type="protein sequence ID" value="PAV96902.1"/>
    <property type="molecule type" value="Genomic_DNA"/>
</dbReference>
<evidence type="ECO:0000313" key="2">
    <source>
        <dbReference type="EMBL" id="PAV96902.1"/>
    </source>
</evidence>
<gene>
    <name evidence="2" type="ORF">CJD50_10705</name>
</gene>
<dbReference type="GO" id="GO:0009289">
    <property type="term" value="C:pilus"/>
    <property type="evidence" value="ECO:0007669"/>
    <property type="project" value="InterPro"/>
</dbReference>
<dbReference type="SUPFAM" id="SSF49401">
    <property type="entry name" value="Bacterial adhesins"/>
    <property type="match status" value="1"/>
</dbReference>
<keyword evidence="3" id="KW-1185">Reference proteome</keyword>
<sequence>MQYKKLSLLTTFAVVGMISAINAQAAADTTINITATVTATPCTVKAPSTIDIGFTLDASEVATAGVDSIASGTANIALSGCPSTTTSIDAKFSGPSVAGDTSGFGMKDSGGSIVTTGSIRLANADTSAVISNTANTYTVTPSGGAATFKLKAYMHSITGSVKPGVYTTPIEVTYAYH</sequence>
<dbReference type="InterPro" id="IPR008966">
    <property type="entry name" value="Adhesion_dom_sf"/>
</dbReference>
<evidence type="ECO:0000256" key="1">
    <source>
        <dbReference type="SAM" id="SignalP"/>
    </source>
</evidence>
<accession>A0A2A2MD94</accession>
<keyword evidence="1" id="KW-0732">Signal</keyword>
<reference evidence="2 3" key="1">
    <citation type="submission" date="2017-08" db="EMBL/GenBank/DDBJ databases">
        <title>Draft Genome Sequence of Hafnia alvei CITHA-6 Isolated from Raw Bovine Milk.</title>
        <authorList>
            <person name="Culligan E.P."/>
            <person name="Mcsweeney A."/>
            <person name="O'Doherty C."/>
            <person name="Gleeson E."/>
            <person name="O'Riordan D."/>
            <person name="Sleator R.D."/>
        </authorList>
    </citation>
    <scope>NUCLEOTIDE SEQUENCE [LARGE SCALE GENOMIC DNA]</scope>
    <source>
        <strain evidence="2 3">CITHA-6</strain>
    </source>
</reference>
<feature type="chain" id="PRO_5011974216" evidence="1">
    <location>
        <begin position="26"/>
        <end position="177"/>
    </location>
</feature>
<dbReference type="InterPro" id="IPR050263">
    <property type="entry name" value="Bact_Fimbrial_Adh_Pro"/>
</dbReference>
<comment type="caution">
    <text evidence="2">The sequence shown here is derived from an EMBL/GenBank/DDBJ whole genome shotgun (WGS) entry which is preliminary data.</text>
</comment>
<evidence type="ECO:0000313" key="3">
    <source>
        <dbReference type="Proteomes" id="UP000218796"/>
    </source>
</evidence>
<dbReference type="PANTHER" id="PTHR33420:SF27">
    <property type="entry name" value="PROTEIN FIMG"/>
    <property type="match status" value="1"/>
</dbReference>
<dbReference type="Proteomes" id="UP000218796">
    <property type="component" value="Unassembled WGS sequence"/>
</dbReference>
<feature type="signal peptide" evidence="1">
    <location>
        <begin position="1"/>
        <end position="25"/>
    </location>
</feature>
<dbReference type="PANTHER" id="PTHR33420">
    <property type="entry name" value="FIMBRIAL SUBUNIT ELFA-RELATED"/>
    <property type="match status" value="1"/>
</dbReference>
<dbReference type="OrthoDB" id="9977270at2"/>
<organism evidence="2 3">
    <name type="scientific">Hafnia paralvei</name>
    <dbReference type="NCBI Taxonomy" id="546367"/>
    <lineage>
        <taxon>Bacteria</taxon>
        <taxon>Pseudomonadati</taxon>
        <taxon>Pseudomonadota</taxon>
        <taxon>Gammaproteobacteria</taxon>
        <taxon>Enterobacterales</taxon>
        <taxon>Hafniaceae</taxon>
        <taxon>Hafnia</taxon>
    </lineage>
</organism>
<name>A0A2A2MD94_9GAMM</name>
<protein>
    <submittedName>
        <fullName evidence="2">Fimbrial protein</fullName>
    </submittedName>
</protein>
<dbReference type="InterPro" id="IPR036937">
    <property type="entry name" value="Adhesion_dom_fimbrial_sf"/>
</dbReference>
<dbReference type="KEGG" id="hpar:AL518_08220"/>
<dbReference type="Gene3D" id="2.60.40.1090">
    <property type="entry name" value="Fimbrial-type adhesion domain"/>
    <property type="match status" value="1"/>
</dbReference>